<evidence type="ECO:0000256" key="1">
    <source>
        <dbReference type="SAM" id="MobiDB-lite"/>
    </source>
</evidence>
<feature type="region of interest" description="Disordered" evidence="1">
    <location>
        <begin position="36"/>
        <end position="55"/>
    </location>
</feature>
<sequence length="142" mass="15253">MRVKVKHMGRTSGGGMSPTDGVRLILFHPFGALTSPGGSCPQQTNTPTSSDPPPIRVLKLAPTGSDAGDLTGSRTGDQPCLVRFQVQFKPMSAVPHDPAILVRPELYPRSAGLETRSPVHMSWLSASVLQRPDLCLHPYSKL</sequence>
<proteinExistence type="predicted"/>
<accession>A0AAV7DUD0</accession>
<name>A0AAV7DUD0_ARIFI</name>
<protein>
    <submittedName>
        <fullName evidence="2">Uncharacterized protein</fullName>
    </submittedName>
</protein>
<organism evidence="2 3">
    <name type="scientific">Aristolochia fimbriata</name>
    <name type="common">White veined hardy Dutchman's pipe vine</name>
    <dbReference type="NCBI Taxonomy" id="158543"/>
    <lineage>
        <taxon>Eukaryota</taxon>
        <taxon>Viridiplantae</taxon>
        <taxon>Streptophyta</taxon>
        <taxon>Embryophyta</taxon>
        <taxon>Tracheophyta</taxon>
        <taxon>Spermatophyta</taxon>
        <taxon>Magnoliopsida</taxon>
        <taxon>Magnoliidae</taxon>
        <taxon>Piperales</taxon>
        <taxon>Aristolochiaceae</taxon>
        <taxon>Aristolochia</taxon>
    </lineage>
</organism>
<comment type="caution">
    <text evidence="2">The sequence shown here is derived from an EMBL/GenBank/DDBJ whole genome shotgun (WGS) entry which is preliminary data.</text>
</comment>
<gene>
    <name evidence="2" type="ORF">H6P81_020039</name>
</gene>
<evidence type="ECO:0000313" key="3">
    <source>
        <dbReference type="Proteomes" id="UP000825729"/>
    </source>
</evidence>
<feature type="compositionally biased region" description="Polar residues" evidence="1">
    <location>
        <begin position="36"/>
        <end position="49"/>
    </location>
</feature>
<keyword evidence="3" id="KW-1185">Reference proteome</keyword>
<reference evidence="2 3" key="1">
    <citation type="submission" date="2021-07" db="EMBL/GenBank/DDBJ databases">
        <title>The Aristolochia fimbriata genome: insights into angiosperm evolution, floral development and chemical biosynthesis.</title>
        <authorList>
            <person name="Jiao Y."/>
        </authorList>
    </citation>
    <scope>NUCLEOTIDE SEQUENCE [LARGE SCALE GENOMIC DNA]</scope>
    <source>
        <strain evidence="2">IBCAS-2021</strain>
        <tissue evidence="2">Leaf</tissue>
    </source>
</reference>
<dbReference type="AlphaFoldDB" id="A0AAV7DUD0"/>
<evidence type="ECO:0000313" key="2">
    <source>
        <dbReference type="EMBL" id="KAG9439874.1"/>
    </source>
</evidence>
<dbReference type="Proteomes" id="UP000825729">
    <property type="component" value="Unassembled WGS sequence"/>
</dbReference>
<dbReference type="EMBL" id="JAINDJ010000008">
    <property type="protein sequence ID" value="KAG9439874.1"/>
    <property type="molecule type" value="Genomic_DNA"/>
</dbReference>